<sequence length="255" mass="26819">MNDQSVAAPPSTQSGWIDPDSAPYGVGAIGLGIIGLVFASFALQWQPVPACIAPHGALTIVSGLILILGGIATILRRTATLGAVVLAAWYGLWVVALHLPVFVSAPSVGSLLGLAEIVALTTAGLQLQYVRRLRTGPVLVWVRILFGLCPLVFGISHFVYADFTAKMVPGWIPAPLFWAYATGTAHLAAGLAIVAGLRVRLAATLLATMCGLFVLLLHLPRVIAAPGSQLEWTMMFVAFSITGAAWIMRRSGASR</sequence>
<evidence type="ECO:0000256" key="2">
    <source>
        <dbReference type="ARBA" id="ARBA00022692"/>
    </source>
</evidence>
<dbReference type="EMBL" id="JBDIME010000003">
    <property type="protein sequence ID" value="MEN2789005.1"/>
    <property type="molecule type" value="Genomic_DNA"/>
</dbReference>
<evidence type="ECO:0000256" key="1">
    <source>
        <dbReference type="ARBA" id="ARBA00004141"/>
    </source>
</evidence>
<proteinExistence type="predicted"/>
<feature type="transmembrane region" description="Helical" evidence="5">
    <location>
        <begin position="21"/>
        <end position="43"/>
    </location>
</feature>
<accession>A0ABU9XZR5</accession>
<keyword evidence="7" id="KW-1185">Reference proteome</keyword>
<evidence type="ECO:0000256" key="5">
    <source>
        <dbReference type="SAM" id="Phobius"/>
    </source>
</evidence>
<comment type="caution">
    <text evidence="6">The sequence shown here is derived from an EMBL/GenBank/DDBJ whole genome shotgun (WGS) entry which is preliminary data.</text>
</comment>
<reference evidence="6 7" key="1">
    <citation type="submission" date="2024-05" db="EMBL/GenBank/DDBJ databases">
        <authorList>
            <person name="Liu Q."/>
            <person name="Xin Y.-H."/>
        </authorList>
    </citation>
    <scope>NUCLEOTIDE SEQUENCE [LARGE SCALE GENOMIC DNA]</scope>
    <source>
        <strain evidence="6 7">CGMCC 1.10181</strain>
    </source>
</reference>
<keyword evidence="2 5" id="KW-0812">Transmembrane</keyword>
<name>A0ABU9XZR5_9SPHN</name>
<dbReference type="Proteomes" id="UP001419910">
    <property type="component" value="Unassembled WGS sequence"/>
</dbReference>
<feature type="transmembrane region" description="Helical" evidence="5">
    <location>
        <begin position="201"/>
        <end position="220"/>
    </location>
</feature>
<feature type="transmembrane region" description="Helical" evidence="5">
    <location>
        <begin position="108"/>
        <end position="127"/>
    </location>
</feature>
<dbReference type="Pfam" id="PF07681">
    <property type="entry name" value="DoxX"/>
    <property type="match status" value="1"/>
</dbReference>
<dbReference type="RefSeq" id="WP_343891664.1">
    <property type="nucleotide sequence ID" value="NZ_BAAAEH010000047.1"/>
</dbReference>
<keyword evidence="3 5" id="KW-1133">Transmembrane helix</keyword>
<evidence type="ECO:0000313" key="7">
    <source>
        <dbReference type="Proteomes" id="UP001419910"/>
    </source>
</evidence>
<dbReference type="InterPro" id="IPR032808">
    <property type="entry name" value="DoxX"/>
</dbReference>
<feature type="transmembrane region" description="Helical" evidence="5">
    <location>
        <begin position="139"/>
        <end position="160"/>
    </location>
</feature>
<protein>
    <submittedName>
        <fullName evidence="6">DoxX family membrane protein</fullName>
    </submittedName>
</protein>
<comment type="subcellular location">
    <subcellularLocation>
        <location evidence="1">Membrane</location>
        <topology evidence="1">Multi-pass membrane protein</topology>
    </subcellularLocation>
</comment>
<feature type="transmembrane region" description="Helical" evidence="5">
    <location>
        <begin position="55"/>
        <end position="75"/>
    </location>
</feature>
<feature type="transmembrane region" description="Helical" evidence="5">
    <location>
        <begin position="232"/>
        <end position="248"/>
    </location>
</feature>
<evidence type="ECO:0000313" key="6">
    <source>
        <dbReference type="EMBL" id="MEN2789005.1"/>
    </source>
</evidence>
<feature type="transmembrane region" description="Helical" evidence="5">
    <location>
        <begin position="82"/>
        <end position="102"/>
    </location>
</feature>
<keyword evidence="4 5" id="KW-0472">Membrane</keyword>
<evidence type="ECO:0000256" key="3">
    <source>
        <dbReference type="ARBA" id="ARBA00022989"/>
    </source>
</evidence>
<gene>
    <name evidence="6" type="ORF">ABC974_05155</name>
</gene>
<feature type="transmembrane region" description="Helical" evidence="5">
    <location>
        <begin position="172"/>
        <end position="194"/>
    </location>
</feature>
<evidence type="ECO:0000256" key="4">
    <source>
        <dbReference type="ARBA" id="ARBA00023136"/>
    </source>
</evidence>
<organism evidence="6 7">
    <name type="scientific">Sphingomonas oligophenolica</name>
    <dbReference type="NCBI Taxonomy" id="301154"/>
    <lineage>
        <taxon>Bacteria</taxon>
        <taxon>Pseudomonadati</taxon>
        <taxon>Pseudomonadota</taxon>
        <taxon>Alphaproteobacteria</taxon>
        <taxon>Sphingomonadales</taxon>
        <taxon>Sphingomonadaceae</taxon>
        <taxon>Sphingomonas</taxon>
    </lineage>
</organism>